<accession>A0A9P9HC45</accession>
<gene>
    <name evidence="6" type="ORF">BKA55DRAFT_689882</name>
</gene>
<dbReference type="InterPro" id="IPR036188">
    <property type="entry name" value="FAD/NAD-bd_sf"/>
</dbReference>
<dbReference type="Pfam" id="PF01494">
    <property type="entry name" value="FAD_binding_3"/>
    <property type="match status" value="1"/>
</dbReference>
<keyword evidence="7" id="KW-1185">Reference proteome</keyword>
<dbReference type="GO" id="GO:0071949">
    <property type="term" value="F:FAD binding"/>
    <property type="evidence" value="ECO:0007669"/>
    <property type="project" value="InterPro"/>
</dbReference>
<evidence type="ECO:0000256" key="4">
    <source>
        <dbReference type="ARBA" id="ARBA00023033"/>
    </source>
</evidence>
<evidence type="ECO:0000256" key="2">
    <source>
        <dbReference type="ARBA" id="ARBA00022827"/>
    </source>
</evidence>
<dbReference type="EMBL" id="JAGMUX010000007">
    <property type="protein sequence ID" value="KAH7254387.1"/>
    <property type="molecule type" value="Genomic_DNA"/>
</dbReference>
<evidence type="ECO:0000313" key="6">
    <source>
        <dbReference type="EMBL" id="KAH7254387.1"/>
    </source>
</evidence>
<name>A0A9P9HC45_FUSRE</name>
<dbReference type="PANTHER" id="PTHR46972:SF1">
    <property type="entry name" value="FAD DEPENDENT OXIDOREDUCTASE DOMAIN-CONTAINING PROTEIN"/>
    <property type="match status" value="1"/>
</dbReference>
<proteinExistence type="predicted"/>
<protein>
    <recommendedName>
        <fullName evidence="5">FAD-binding domain-containing protein</fullName>
    </recommendedName>
</protein>
<keyword evidence="1" id="KW-0285">Flavoprotein</keyword>
<dbReference type="Proteomes" id="UP000720189">
    <property type="component" value="Unassembled WGS sequence"/>
</dbReference>
<dbReference type="OrthoDB" id="655030at2759"/>
<dbReference type="InterPro" id="IPR002938">
    <property type="entry name" value="FAD-bd"/>
</dbReference>
<dbReference type="RefSeq" id="XP_046050634.1">
    <property type="nucleotide sequence ID" value="XM_046199407.1"/>
</dbReference>
<reference evidence="6" key="1">
    <citation type="journal article" date="2021" name="Nat. Commun.">
        <title>Genetic determinants of endophytism in the Arabidopsis root mycobiome.</title>
        <authorList>
            <person name="Mesny F."/>
            <person name="Miyauchi S."/>
            <person name="Thiergart T."/>
            <person name="Pickel B."/>
            <person name="Atanasova L."/>
            <person name="Karlsson M."/>
            <person name="Huettel B."/>
            <person name="Barry K.W."/>
            <person name="Haridas S."/>
            <person name="Chen C."/>
            <person name="Bauer D."/>
            <person name="Andreopoulos W."/>
            <person name="Pangilinan J."/>
            <person name="LaButti K."/>
            <person name="Riley R."/>
            <person name="Lipzen A."/>
            <person name="Clum A."/>
            <person name="Drula E."/>
            <person name="Henrissat B."/>
            <person name="Kohler A."/>
            <person name="Grigoriev I.V."/>
            <person name="Martin F.M."/>
            <person name="Hacquard S."/>
        </authorList>
    </citation>
    <scope>NUCLEOTIDE SEQUENCE</scope>
    <source>
        <strain evidence="6">MPI-CAGE-AT-0023</strain>
    </source>
</reference>
<evidence type="ECO:0000313" key="7">
    <source>
        <dbReference type="Proteomes" id="UP000720189"/>
    </source>
</evidence>
<sequence length="136" mass="15227">MGNGKHMFNSREGDSHYRIDVGLHKPEDFPTTAGIDFDDHDGVKNLLLQDEYFGSYAPEFKDIICRSEGPFRPWLMYHMSNDRLNWNASEDVTLIGDAAHGTTPFVGDGVNCALRDSCILAGNLKEFGLTKRSTVE</sequence>
<dbReference type="SUPFAM" id="SSF51905">
    <property type="entry name" value="FAD/NAD(P)-binding domain"/>
    <property type="match status" value="1"/>
</dbReference>
<dbReference type="GeneID" id="70229361"/>
<evidence type="ECO:0000256" key="3">
    <source>
        <dbReference type="ARBA" id="ARBA00023002"/>
    </source>
</evidence>
<feature type="domain" description="FAD-binding" evidence="5">
    <location>
        <begin position="78"/>
        <end position="125"/>
    </location>
</feature>
<evidence type="ECO:0000259" key="5">
    <source>
        <dbReference type="Pfam" id="PF01494"/>
    </source>
</evidence>
<keyword evidence="3" id="KW-0560">Oxidoreductase</keyword>
<dbReference type="PANTHER" id="PTHR46972">
    <property type="entry name" value="MONOOXYGENASE ASQM-RELATED"/>
    <property type="match status" value="1"/>
</dbReference>
<organism evidence="6 7">
    <name type="scientific">Fusarium redolens</name>
    <dbReference type="NCBI Taxonomy" id="48865"/>
    <lineage>
        <taxon>Eukaryota</taxon>
        <taxon>Fungi</taxon>
        <taxon>Dikarya</taxon>
        <taxon>Ascomycota</taxon>
        <taxon>Pezizomycotina</taxon>
        <taxon>Sordariomycetes</taxon>
        <taxon>Hypocreomycetidae</taxon>
        <taxon>Hypocreales</taxon>
        <taxon>Nectriaceae</taxon>
        <taxon>Fusarium</taxon>
        <taxon>Fusarium redolens species complex</taxon>
    </lineage>
</organism>
<evidence type="ECO:0000256" key="1">
    <source>
        <dbReference type="ARBA" id="ARBA00022630"/>
    </source>
</evidence>
<dbReference type="AlphaFoldDB" id="A0A9P9HC45"/>
<keyword evidence="4" id="KW-0503">Monooxygenase</keyword>
<dbReference type="GO" id="GO:0004497">
    <property type="term" value="F:monooxygenase activity"/>
    <property type="evidence" value="ECO:0007669"/>
    <property type="project" value="UniProtKB-KW"/>
</dbReference>
<keyword evidence="2" id="KW-0274">FAD</keyword>
<dbReference type="Gene3D" id="3.50.50.60">
    <property type="entry name" value="FAD/NAD(P)-binding domain"/>
    <property type="match status" value="1"/>
</dbReference>
<comment type="caution">
    <text evidence="6">The sequence shown here is derived from an EMBL/GenBank/DDBJ whole genome shotgun (WGS) entry which is preliminary data.</text>
</comment>